<evidence type="ECO:0000313" key="2">
    <source>
        <dbReference type="Proteomes" id="UP000232122"/>
    </source>
</evidence>
<name>A0AAE4U326_9LEPT</name>
<proteinExistence type="predicted"/>
<dbReference type="EMBL" id="NPEF02000062">
    <property type="protein sequence ID" value="MDV6237907.1"/>
    <property type="molecule type" value="Genomic_DNA"/>
</dbReference>
<sequence>ASSSSFNASKAEFATALAAYKTYASAHPGAQDSVEFQNEIQKLTTAFGKFQDKTSELEQYWDDLSTRTQHLRLESLDRLQRAKTLVDMSTLDTATRSSLKTQIGSFNASFTKKDATGKDIPDDVSAFLSSANSSFSLNTNAFADYSSRYSGYRQAVDEKSAALGGLTGILSQLV</sequence>
<protein>
    <submittedName>
        <fullName evidence="1">Uncharacterized protein</fullName>
    </submittedName>
</protein>
<reference evidence="1 2" key="1">
    <citation type="journal article" date="2018" name="Microb. Genom.">
        <title>Deciphering the unexplored Leptospira diversity from soils uncovers genomic evolution to virulence.</title>
        <authorList>
            <person name="Thibeaux R."/>
            <person name="Iraola G."/>
            <person name="Ferres I."/>
            <person name="Bierque E."/>
            <person name="Girault D."/>
            <person name="Soupe-Gilbert M.E."/>
            <person name="Picardeau M."/>
            <person name="Goarant C."/>
        </authorList>
    </citation>
    <scope>NUCLEOTIDE SEQUENCE [LARGE SCALE GENOMIC DNA]</scope>
    <source>
        <strain evidence="1 2">ATI7-C-A5</strain>
    </source>
</reference>
<organism evidence="1 2">
    <name type="scientific">Leptospira ellisii</name>
    <dbReference type="NCBI Taxonomy" id="2023197"/>
    <lineage>
        <taxon>Bacteria</taxon>
        <taxon>Pseudomonadati</taxon>
        <taxon>Spirochaetota</taxon>
        <taxon>Spirochaetia</taxon>
        <taxon>Leptospirales</taxon>
        <taxon>Leptospiraceae</taxon>
        <taxon>Leptospira</taxon>
    </lineage>
</organism>
<comment type="caution">
    <text evidence="1">The sequence shown here is derived from an EMBL/GenBank/DDBJ whole genome shotgun (WGS) entry which is preliminary data.</text>
</comment>
<accession>A0AAE4U326</accession>
<keyword evidence="2" id="KW-1185">Reference proteome</keyword>
<dbReference type="Proteomes" id="UP000232122">
    <property type="component" value="Unassembled WGS sequence"/>
</dbReference>
<feature type="non-terminal residue" evidence="1">
    <location>
        <position position="174"/>
    </location>
</feature>
<feature type="non-terminal residue" evidence="1">
    <location>
        <position position="1"/>
    </location>
</feature>
<dbReference type="AlphaFoldDB" id="A0AAE4U326"/>
<gene>
    <name evidence="1" type="ORF">CH379_019970</name>
</gene>
<evidence type="ECO:0000313" key="1">
    <source>
        <dbReference type="EMBL" id="MDV6237907.1"/>
    </source>
</evidence>